<organism evidence="2 3">
    <name type="scientific">Trichomonascus ciferrii</name>
    <dbReference type="NCBI Taxonomy" id="44093"/>
    <lineage>
        <taxon>Eukaryota</taxon>
        <taxon>Fungi</taxon>
        <taxon>Dikarya</taxon>
        <taxon>Ascomycota</taxon>
        <taxon>Saccharomycotina</taxon>
        <taxon>Dipodascomycetes</taxon>
        <taxon>Dipodascales</taxon>
        <taxon>Trichomonascaceae</taxon>
        <taxon>Trichomonascus</taxon>
        <taxon>Trichomonascus ciferrii complex</taxon>
    </lineage>
</organism>
<gene>
    <name evidence="2" type="ORF">TRICI_004639</name>
</gene>
<dbReference type="OrthoDB" id="4090493at2759"/>
<dbReference type="VEuPathDB" id="FungiDB:TRICI_004639"/>
<keyword evidence="3" id="KW-1185">Reference proteome</keyword>
<dbReference type="AlphaFoldDB" id="A0A642V099"/>
<protein>
    <submittedName>
        <fullName evidence="2">Uncharacterized protein</fullName>
    </submittedName>
</protein>
<feature type="region of interest" description="Disordered" evidence="1">
    <location>
        <begin position="26"/>
        <end position="48"/>
    </location>
</feature>
<name>A0A642V099_9ASCO</name>
<dbReference type="EMBL" id="SWFS01000350">
    <property type="protein sequence ID" value="KAA8909050.1"/>
    <property type="molecule type" value="Genomic_DNA"/>
</dbReference>
<sequence length="260" mass="29201">MAYYYHPLVTQSLTASTQSAVPLISNVSSQSSPQTGSDALSSMYEPSSSGGVVGDAEWVVFSPFDNSYSELSEQVEDEDEEDSGVSTPLAFPAHDGIGSFTSEELNDRVNAWRLDQSELVMQEISRLEHKYNHGLMESFGIEDEQGSEQGENNNSNTESFWELLRRKIVREFIGLDDGIMELLAGVSFVDPEKDRMVDNGFHYQQSLVTGPTHWESELIDKVFKELRLPRANDLPVVQHIHRFLGKYWEVDGGQPEAIFI</sequence>
<proteinExistence type="predicted"/>
<evidence type="ECO:0000313" key="3">
    <source>
        <dbReference type="Proteomes" id="UP000761534"/>
    </source>
</evidence>
<evidence type="ECO:0000313" key="2">
    <source>
        <dbReference type="EMBL" id="KAA8909050.1"/>
    </source>
</evidence>
<comment type="caution">
    <text evidence="2">The sequence shown here is derived from an EMBL/GenBank/DDBJ whole genome shotgun (WGS) entry which is preliminary data.</text>
</comment>
<evidence type="ECO:0000256" key="1">
    <source>
        <dbReference type="SAM" id="MobiDB-lite"/>
    </source>
</evidence>
<dbReference type="Proteomes" id="UP000761534">
    <property type="component" value="Unassembled WGS sequence"/>
</dbReference>
<reference evidence="2" key="1">
    <citation type="journal article" date="2019" name="G3 (Bethesda)">
        <title>Genome Assemblies of Two Rare Opportunistic Yeast Pathogens: Diutina rugosa (syn. Candida rugosa) and Trichomonascus ciferrii (syn. Candida ciferrii).</title>
        <authorList>
            <person name="Mixao V."/>
            <person name="Saus E."/>
            <person name="Hansen A.P."/>
            <person name="Lass-Florl C."/>
            <person name="Gabaldon T."/>
        </authorList>
    </citation>
    <scope>NUCLEOTIDE SEQUENCE</scope>
    <source>
        <strain evidence="2">CBS 4856</strain>
    </source>
</reference>
<accession>A0A642V099</accession>